<proteinExistence type="predicted"/>
<dbReference type="EMBL" id="KV751118">
    <property type="protein sequence ID" value="OCL01515.1"/>
    <property type="molecule type" value="Genomic_DNA"/>
</dbReference>
<dbReference type="GO" id="GO:0008270">
    <property type="term" value="F:zinc ion binding"/>
    <property type="evidence" value="ECO:0007669"/>
    <property type="project" value="UniProtKB-KW"/>
</dbReference>
<dbReference type="SMART" id="SM00355">
    <property type="entry name" value="ZnF_C2H2"/>
    <property type="match status" value="2"/>
</dbReference>
<feature type="domain" description="C2H2-type" evidence="5">
    <location>
        <begin position="192"/>
        <end position="215"/>
    </location>
</feature>
<keyword evidence="1" id="KW-0479">Metal-binding</keyword>
<evidence type="ECO:0000259" key="5">
    <source>
        <dbReference type="PROSITE" id="PS00028"/>
    </source>
</evidence>
<gene>
    <name evidence="6" type="ORF">AOQ84DRAFT_383655</name>
</gene>
<feature type="compositionally biased region" description="Polar residues" evidence="4">
    <location>
        <begin position="114"/>
        <end position="125"/>
    </location>
</feature>
<evidence type="ECO:0000256" key="2">
    <source>
        <dbReference type="ARBA" id="ARBA00022771"/>
    </source>
</evidence>
<name>A0A8E2EN42_9PEZI</name>
<dbReference type="OrthoDB" id="3940153at2759"/>
<dbReference type="Pfam" id="PF02892">
    <property type="entry name" value="zf-BED"/>
    <property type="match status" value="1"/>
</dbReference>
<keyword evidence="3" id="KW-0862">Zinc</keyword>
<organism evidence="6 7">
    <name type="scientific">Glonium stellatum</name>
    <dbReference type="NCBI Taxonomy" id="574774"/>
    <lineage>
        <taxon>Eukaryota</taxon>
        <taxon>Fungi</taxon>
        <taxon>Dikarya</taxon>
        <taxon>Ascomycota</taxon>
        <taxon>Pezizomycotina</taxon>
        <taxon>Dothideomycetes</taxon>
        <taxon>Pleosporomycetidae</taxon>
        <taxon>Gloniales</taxon>
        <taxon>Gloniaceae</taxon>
        <taxon>Glonium</taxon>
    </lineage>
</organism>
<reference evidence="6 7" key="1">
    <citation type="journal article" date="2016" name="Nat. Commun.">
        <title>Ectomycorrhizal ecology is imprinted in the genome of the dominant symbiotic fungus Cenococcum geophilum.</title>
        <authorList>
            <consortium name="DOE Joint Genome Institute"/>
            <person name="Peter M."/>
            <person name="Kohler A."/>
            <person name="Ohm R.A."/>
            <person name="Kuo A."/>
            <person name="Krutzmann J."/>
            <person name="Morin E."/>
            <person name="Arend M."/>
            <person name="Barry K.W."/>
            <person name="Binder M."/>
            <person name="Choi C."/>
            <person name="Clum A."/>
            <person name="Copeland A."/>
            <person name="Grisel N."/>
            <person name="Haridas S."/>
            <person name="Kipfer T."/>
            <person name="LaButti K."/>
            <person name="Lindquist E."/>
            <person name="Lipzen A."/>
            <person name="Maire R."/>
            <person name="Meier B."/>
            <person name="Mihaltcheva S."/>
            <person name="Molinier V."/>
            <person name="Murat C."/>
            <person name="Poggeler S."/>
            <person name="Quandt C.A."/>
            <person name="Sperisen C."/>
            <person name="Tritt A."/>
            <person name="Tisserant E."/>
            <person name="Crous P.W."/>
            <person name="Henrissat B."/>
            <person name="Nehls U."/>
            <person name="Egli S."/>
            <person name="Spatafora J.W."/>
            <person name="Grigoriev I.V."/>
            <person name="Martin F.M."/>
        </authorList>
    </citation>
    <scope>NUCLEOTIDE SEQUENCE [LARGE SCALE GENOMIC DNA]</scope>
    <source>
        <strain evidence="6 7">CBS 207.34</strain>
    </source>
</reference>
<sequence length="230" mass="24798">MSVNGAGRFGLPTQGLCHDTNQLEGFCDACYCEMMFLYTNSPSGRSDPPKQDNPNQLKVLLESTHTHTQDRHGRPHGGMSWSPSNYTGGGNQAGIQPACVRAASGMAPGEPQDIPQSPSSFNSEGDNGGISGQGPLTGSASSSPPPTQGIGQGLLKCPYCTKVYTGDSSKGNMTRHIKAKHKAGGRPQDLPCSRLGCPKVYKRRDARLNHERKEHPELNRRPAIQRKKQF</sequence>
<dbReference type="GO" id="GO:0003677">
    <property type="term" value="F:DNA binding"/>
    <property type="evidence" value="ECO:0007669"/>
    <property type="project" value="InterPro"/>
</dbReference>
<evidence type="ECO:0000313" key="6">
    <source>
        <dbReference type="EMBL" id="OCL01515.1"/>
    </source>
</evidence>
<protein>
    <recommendedName>
        <fullName evidence="5">C2H2-type domain-containing protein</fullName>
    </recommendedName>
</protein>
<dbReference type="InterPro" id="IPR003656">
    <property type="entry name" value="Znf_BED"/>
</dbReference>
<dbReference type="Proteomes" id="UP000250140">
    <property type="component" value="Unassembled WGS sequence"/>
</dbReference>
<accession>A0A8E2EN42</accession>
<dbReference type="Gene3D" id="3.30.160.60">
    <property type="entry name" value="Classic Zinc Finger"/>
    <property type="match status" value="1"/>
</dbReference>
<keyword evidence="2" id="KW-0863">Zinc-finger</keyword>
<evidence type="ECO:0000256" key="3">
    <source>
        <dbReference type="ARBA" id="ARBA00022833"/>
    </source>
</evidence>
<evidence type="ECO:0000256" key="4">
    <source>
        <dbReference type="SAM" id="MobiDB-lite"/>
    </source>
</evidence>
<feature type="compositionally biased region" description="Basic and acidic residues" evidence="4">
    <location>
        <begin position="206"/>
        <end position="220"/>
    </location>
</feature>
<dbReference type="InterPro" id="IPR013087">
    <property type="entry name" value="Znf_C2H2_type"/>
</dbReference>
<dbReference type="AlphaFoldDB" id="A0A8E2EN42"/>
<keyword evidence="7" id="KW-1185">Reference proteome</keyword>
<feature type="region of interest" description="Disordered" evidence="4">
    <location>
        <begin position="205"/>
        <end position="230"/>
    </location>
</feature>
<dbReference type="PROSITE" id="PS00028">
    <property type="entry name" value="ZINC_FINGER_C2H2_1"/>
    <property type="match status" value="1"/>
</dbReference>
<evidence type="ECO:0000256" key="1">
    <source>
        <dbReference type="ARBA" id="ARBA00022723"/>
    </source>
</evidence>
<feature type="region of interest" description="Disordered" evidence="4">
    <location>
        <begin position="65"/>
        <end position="152"/>
    </location>
</feature>
<evidence type="ECO:0000313" key="7">
    <source>
        <dbReference type="Proteomes" id="UP000250140"/>
    </source>
</evidence>